<feature type="domain" description="HTH cro/C1-type" evidence="2">
    <location>
        <begin position="14"/>
        <end position="68"/>
    </location>
</feature>
<dbReference type="CDD" id="cd02209">
    <property type="entry name" value="cupin_XRE_C"/>
    <property type="match status" value="1"/>
</dbReference>
<dbReference type="SUPFAM" id="SSF51182">
    <property type="entry name" value="RmlC-like cupins"/>
    <property type="match status" value="1"/>
</dbReference>
<name>A0ABU4F9U3_9ACTN</name>
<dbReference type="EMBL" id="JAWMAJ010000021">
    <property type="protein sequence ID" value="MDV7216035.1"/>
    <property type="molecule type" value="Genomic_DNA"/>
</dbReference>
<evidence type="ECO:0000313" key="4">
    <source>
        <dbReference type="Proteomes" id="UP001187346"/>
    </source>
</evidence>
<dbReference type="InterPro" id="IPR001387">
    <property type="entry name" value="Cro/C1-type_HTH"/>
</dbReference>
<dbReference type="PANTHER" id="PTHR46797:SF1">
    <property type="entry name" value="METHYLPHOSPHONATE SYNTHASE"/>
    <property type="match status" value="1"/>
</dbReference>
<dbReference type="Gene3D" id="1.10.260.40">
    <property type="entry name" value="lambda repressor-like DNA-binding domains"/>
    <property type="match status" value="1"/>
</dbReference>
<proteinExistence type="predicted"/>
<dbReference type="PROSITE" id="PS50943">
    <property type="entry name" value="HTH_CROC1"/>
    <property type="match status" value="1"/>
</dbReference>
<dbReference type="Pfam" id="PF01381">
    <property type="entry name" value="HTH_3"/>
    <property type="match status" value="1"/>
</dbReference>
<dbReference type="Gene3D" id="2.60.120.10">
    <property type="entry name" value="Jelly Rolls"/>
    <property type="match status" value="1"/>
</dbReference>
<sequence length="200" mass="21773">MSIEDTDLWVAQRLKDMRGERGITLTTLAEQTGISSAHLSRLEKGVRKPSIGSLLQIARVYGVSISELVQEPDQDDFHLVRADAAMTRDGQDGRYTVLSGSRETMSVVRVELAAGKNTKTARHVGEEWLHVLSGAITLDISGVSLELDTGDSVHFDSSKEHRLTNKDDVVATVLIASTAATVPMRHPIPASSRRNSADSR</sequence>
<dbReference type="Pfam" id="PF07883">
    <property type="entry name" value="Cupin_2"/>
    <property type="match status" value="1"/>
</dbReference>
<keyword evidence="1" id="KW-0238">DNA-binding</keyword>
<comment type="caution">
    <text evidence="3">The sequence shown here is derived from an EMBL/GenBank/DDBJ whole genome shotgun (WGS) entry which is preliminary data.</text>
</comment>
<dbReference type="InterPro" id="IPR050807">
    <property type="entry name" value="TransReg_Diox_bact_type"/>
</dbReference>
<dbReference type="CDD" id="cd00093">
    <property type="entry name" value="HTH_XRE"/>
    <property type="match status" value="1"/>
</dbReference>
<reference evidence="3 4" key="1">
    <citation type="submission" date="2023-10" db="EMBL/GenBank/DDBJ databases">
        <title>Characterization of rhizosphere-enriched actinobacteria from wheat plants lab-grown on chernevaya soil.</title>
        <authorList>
            <person name="Tikhonova E.N."/>
            <person name="Konopkin A."/>
            <person name="Kravchenko I.K."/>
        </authorList>
    </citation>
    <scope>NUCLEOTIDE SEQUENCE [LARGE SCALE GENOMIC DNA]</scope>
    <source>
        <strain evidence="3 4">RR29</strain>
    </source>
</reference>
<dbReference type="RefSeq" id="WP_019056850.1">
    <property type="nucleotide sequence ID" value="NZ_JAPEMW010000003.1"/>
</dbReference>
<keyword evidence="4" id="KW-1185">Reference proteome</keyword>
<protein>
    <submittedName>
        <fullName evidence="3">Helix-turn-helix domain-containing protein</fullName>
    </submittedName>
</protein>
<organism evidence="3 4">
    <name type="scientific">Streptomyces prunicolor</name>
    <dbReference type="NCBI Taxonomy" id="67348"/>
    <lineage>
        <taxon>Bacteria</taxon>
        <taxon>Bacillati</taxon>
        <taxon>Actinomycetota</taxon>
        <taxon>Actinomycetes</taxon>
        <taxon>Kitasatosporales</taxon>
        <taxon>Streptomycetaceae</taxon>
        <taxon>Streptomyces</taxon>
    </lineage>
</organism>
<dbReference type="InterPro" id="IPR011051">
    <property type="entry name" value="RmlC_Cupin_sf"/>
</dbReference>
<evidence type="ECO:0000313" key="3">
    <source>
        <dbReference type="EMBL" id="MDV7216035.1"/>
    </source>
</evidence>
<evidence type="ECO:0000256" key="1">
    <source>
        <dbReference type="ARBA" id="ARBA00023125"/>
    </source>
</evidence>
<dbReference type="SMART" id="SM00530">
    <property type="entry name" value="HTH_XRE"/>
    <property type="match status" value="1"/>
</dbReference>
<dbReference type="InterPro" id="IPR010982">
    <property type="entry name" value="Lambda_DNA-bd_dom_sf"/>
</dbReference>
<evidence type="ECO:0000259" key="2">
    <source>
        <dbReference type="PROSITE" id="PS50943"/>
    </source>
</evidence>
<dbReference type="InterPro" id="IPR013096">
    <property type="entry name" value="Cupin_2"/>
</dbReference>
<accession>A0ABU4F9U3</accession>
<dbReference type="InterPro" id="IPR014710">
    <property type="entry name" value="RmlC-like_jellyroll"/>
</dbReference>
<dbReference type="PANTHER" id="PTHR46797">
    <property type="entry name" value="HTH-TYPE TRANSCRIPTIONAL REGULATOR"/>
    <property type="match status" value="1"/>
</dbReference>
<dbReference type="Proteomes" id="UP001187346">
    <property type="component" value="Unassembled WGS sequence"/>
</dbReference>
<gene>
    <name evidence="3" type="ORF">R5A26_08720</name>
</gene>
<dbReference type="SUPFAM" id="SSF47413">
    <property type="entry name" value="lambda repressor-like DNA-binding domains"/>
    <property type="match status" value="1"/>
</dbReference>